<feature type="region of interest" description="Disordered" evidence="1">
    <location>
        <begin position="761"/>
        <end position="787"/>
    </location>
</feature>
<keyword evidence="2" id="KW-1185">Reference proteome</keyword>
<dbReference type="InterPro" id="IPR012340">
    <property type="entry name" value="NA-bd_OB-fold"/>
</dbReference>
<protein>
    <submittedName>
        <fullName evidence="3">RPA-related protein RADX-like</fullName>
    </submittedName>
</protein>
<feature type="compositionally biased region" description="Acidic residues" evidence="1">
    <location>
        <begin position="550"/>
        <end position="563"/>
    </location>
</feature>
<feature type="compositionally biased region" description="Basic and acidic residues" evidence="1">
    <location>
        <begin position="628"/>
        <end position="644"/>
    </location>
</feature>
<dbReference type="KEGG" id="lak:106153215"/>
<feature type="region of interest" description="Disordered" evidence="1">
    <location>
        <begin position="545"/>
        <end position="644"/>
    </location>
</feature>
<dbReference type="InParanoid" id="A0A1S3HBK7"/>
<dbReference type="PANTHER" id="PTHR14944">
    <property type="entry name" value="RPA-RELATED PROTEIN RADX"/>
    <property type="match status" value="1"/>
</dbReference>
<evidence type="ECO:0000313" key="3">
    <source>
        <dbReference type="RefSeq" id="XP_013382514.1"/>
    </source>
</evidence>
<name>A0A1S3HBK7_LINAN</name>
<dbReference type="GO" id="GO:0003697">
    <property type="term" value="F:single-stranded DNA binding"/>
    <property type="evidence" value="ECO:0007669"/>
    <property type="project" value="InterPro"/>
</dbReference>
<evidence type="ECO:0000256" key="1">
    <source>
        <dbReference type="SAM" id="MobiDB-lite"/>
    </source>
</evidence>
<proteinExistence type="predicted"/>
<organism evidence="2 3">
    <name type="scientific">Lingula anatina</name>
    <name type="common">Brachiopod</name>
    <name type="synonym">Lingula unguis</name>
    <dbReference type="NCBI Taxonomy" id="7574"/>
    <lineage>
        <taxon>Eukaryota</taxon>
        <taxon>Metazoa</taxon>
        <taxon>Spiralia</taxon>
        <taxon>Lophotrochozoa</taxon>
        <taxon>Brachiopoda</taxon>
        <taxon>Linguliformea</taxon>
        <taxon>Lingulata</taxon>
        <taxon>Lingulida</taxon>
        <taxon>Linguloidea</taxon>
        <taxon>Lingulidae</taxon>
        <taxon>Lingula</taxon>
    </lineage>
</organism>
<dbReference type="Proteomes" id="UP000085678">
    <property type="component" value="Unplaced"/>
</dbReference>
<dbReference type="RefSeq" id="XP_013382514.1">
    <property type="nucleotide sequence ID" value="XM_013527060.1"/>
</dbReference>
<reference evidence="3" key="1">
    <citation type="submission" date="2025-08" db="UniProtKB">
        <authorList>
            <consortium name="RefSeq"/>
        </authorList>
    </citation>
    <scope>IDENTIFICATION</scope>
    <source>
        <tissue evidence="3">Gonads</tissue>
    </source>
</reference>
<sequence length="828" mass="93059">MADVLKDCISNLKTLIRNSHSLGEQLESINVLVLAINRYAADPMSSMITNDCGTDISSLYDVTITDGALKMKCVFSPNLNEKIQRYEICVGSLVTLEECELKVSETDLDLDSVVVINSVTVIPCDLLWHRVIPERLEWHSSATEKEKADIPLLANRGSYLSTWNVSDPSGRLWQGNACPSFIPSGHSDAVTVKELAQQWKSLKRPLSAIIVRVLCKSRLQSYPRPGKTDKWPYQAYFEVADRSGACTVILWNSLCPELYKSIQEGSVLRLGNYRVRERFQMHTRPSLRNNDLEQFDIEINVNKHHPVGEVQMVPLACVDQNWHLPDLKYSFANRRQLGSLPEDSNVDICGIITYISRYCRLRRKGTGCEGGFWTMRWLHVHDESSRQPVIVQLFSTSQPESHARLAPGQMLVCTQMRVMQGQLHTSYQQRFMYVTTTNESQVYTTGDHHRGQYMTCPQVKAVIQWCQRSEVRDMVSMATVGGYYDYPPLPYTLLEYKNLFNEEKPLRVTTSDNLETELRDLYYREQKRTTFQGLIVQVKYVPLDHTGTGEGEEEGDGTMEESEFTPVASRLRSKRKLSPAVAAMSPSKATKTSPGQASKNSPPKTTGRSTKKAQSPSKGKKTSPKKSGSREVQDQSAAVDRENELSSEAVVEQLVVVDPVWQRLQAVVTVLGSTRCQHSTPVLHSDMSAVELKKIIGLPPDHFSPADFEDFSYSDLKRPSYGGHLVVTILGLNERVAVNTIVLLPPHLSQHQNFTDLLAGKLDKSKTGRNESETDENESESDRSPTLQQLMDSARAVQGRRVVCVMDLYSLGEGEEVEVILNRGFIAS</sequence>
<feature type="compositionally biased region" description="Basic and acidic residues" evidence="1">
    <location>
        <begin position="761"/>
        <end position="772"/>
    </location>
</feature>
<dbReference type="PANTHER" id="PTHR14944:SF2">
    <property type="entry name" value="RPA-RELATED PROTEIN RADX"/>
    <property type="match status" value="1"/>
</dbReference>
<accession>A0A1S3HBK7</accession>
<feature type="compositionally biased region" description="Polar residues" evidence="1">
    <location>
        <begin position="587"/>
        <end position="614"/>
    </location>
</feature>
<evidence type="ECO:0000313" key="2">
    <source>
        <dbReference type="Proteomes" id="UP000085678"/>
    </source>
</evidence>
<dbReference type="SUPFAM" id="SSF50249">
    <property type="entry name" value="Nucleic acid-binding proteins"/>
    <property type="match status" value="1"/>
</dbReference>
<gene>
    <name evidence="3" type="primary">LOC106153215</name>
</gene>
<dbReference type="GeneID" id="106153215"/>
<dbReference type="Pfam" id="PF17659">
    <property type="entry name" value="RADX"/>
    <property type="match status" value="1"/>
</dbReference>
<dbReference type="Gene3D" id="2.40.50.140">
    <property type="entry name" value="Nucleic acid-binding proteins"/>
    <property type="match status" value="2"/>
</dbReference>
<dbReference type="AlphaFoldDB" id="A0A1S3HBK7"/>
<dbReference type="OrthoDB" id="5965770at2759"/>
<dbReference type="InterPro" id="IPR040893">
    <property type="entry name" value="RADX"/>
</dbReference>